<evidence type="ECO:0000313" key="2">
    <source>
        <dbReference type="Proteomes" id="UP000277204"/>
    </source>
</evidence>
<sequence>MNYYLCVCQLDGSGCFASRYSYNNPFSADNPDAENKRLDDWKEYFEEFGSGMSMYRNERLKHLVLNGLPEGKRGSLWMILSGAENEVILDAYFYTCY</sequence>
<dbReference type="AlphaFoldDB" id="A0A3P8FT66"/>
<dbReference type="Gene3D" id="1.10.10.750">
    <property type="entry name" value="Ypt/Rab-GAP domain of gyp1p, domain 1"/>
    <property type="match status" value="1"/>
</dbReference>
<organism evidence="1 2">
    <name type="scientific">Schistosoma margrebowiei</name>
    <dbReference type="NCBI Taxonomy" id="48269"/>
    <lineage>
        <taxon>Eukaryota</taxon>
        <taxon>Metazoa</taxon>
        <taxon>Spiralia</taxon>
        <taxon>Lophotrochozoa</taxon>
        <taxon>Platyhelminthes</taxon>
        <taxon>Trematoda</taxon>
        <taxon>Digenea</taxon>
        <taxon>Strigeidida</taxon>
        <taxon>Schistosomatoidea</taxon>
        <taxon>Schistosomatidae</taxon>
        <taxon>Schistosoma</taxon>
    </lineage>
</organism>
<gene>
    <name evidence="1" type="ORF">SMRZ_LOCUS26064</name>
</gene>
<dbReference type="SUPFAM" id="SSF47923">
    <property type="entry name" value="Ypt/Rab-GAP domain of gyp1p"/>
    <property type="match status" value="1"/>
</dbReference>
<keyword evidence="2" id="KW-1185">Reference proteome</keyword>
<dbReference type="InterPro" id="IPR035969">
    <property type="entry name" value="Rab-GAP_TBC_sf"/>
</dbReference>
<evidence type="ECO:0000313" key="1">
    <source>
        <dbReference type="EMBL" id="VDP58045.1"/>
    </source>
</evidence>
<name>A0A3P8FT66_9TREM</name>
<reference evidence="1 2" key="1">
    <citation type="submission" date="2018-11" db="EMBL/GenBank/DDBJ databases">
        <authorList>
            <consortium name="Pathogen Informatics"/>
        </authorList>
    </citation>
    <scope>NUCLEOTIDE SEQUENCE [LARGE SCALE GENOMIC DNA]</scope>
    <source>
        <strain evidence="1 2">Zambia</strain>
    </source>
</reference>
<evidence type="ECO:0008006" key="3">
    <source>
        <dbReference type="Google" id="ProtNLM"/>
    </source>
</evidence>
<accession>A0A3P8FT66</accession>
<protein>
    <recommendedName>
        <fullName evidence="3">Rab-GAP TBC domain-containing protein</fullName>
    </recommendedName>
</protein>
<proteinExistence type="predicted"/>
<dbReference type="Proteomes" id="UP000277204">
    <property type="component" value="Unassembled WGS sequence"/>
</dbReference>
<dbReference type="EMBL" id="UZAI01022481">
    <property type="protein sequence ID" value="VDP58045.1"/>
    <property type="molecule type" value="Genomic_DNA"/>
</dbReference>